<gene>
    <name evidence="6" type="ORF">SAMN05192543_104599</name>
</gene>
<comment type="subcellular location">
    <subcellularLocation>
        <location evidence="1">Periplasm</location>
    </subcellularLocation>
</comment>
<dbReference type="Proteomes" id="UP000199548">
    <property type="component" value="Unassembled WGS sequence"/>
</dbReference>
<dbReference type="PANTHER" id="PTHR30024">
    <property type="entry name" value="ALIPHATIC SULFONATES-BINDING PROTEIN-RELATED"/>
    <property type="match status" value="1"/>
</dbReference>
<feature type="chain" id="PRO_5011652931" evidence="4">
    <location>
        <begin position="44"/>
        <end position="374"/>
    </location>
</feature>
<dbReference type="AlphaFoldDB" id="A0A1I3LWB4"/>
<dbReference type="PANTHER" id="PTHR30024:SF47">
    <property type="entry name" value="TAURINE-BINDING PERIPLASMIC PROTEIN"/>
    <property type="match status" value="1"/>
</dbReference>
<evidence type="ECO:0000256" key="2">
    <source>
        <dbReference type="ARBA" id="ARBA00010742"/>
    </source>
</evidence>
<protein>
    <submittedName>
        <fullName evidence="6">NitT/TauT family transport system substrate-binding protein</fullName>
    </submittedName>
</protein>
<evidence type="ECO:0000256" key="4">
    <source>
        <dbReference type="SAM" id="SignalP"/>
    </source>
</evidence>
<dbReference type="STRING" id="420953.SAMN05192543_104599"/>
<dbReference type="SUPFAM" id="SSF53850">
    <property type="entry name" value="Periplasmic binding protein-like II"/>
    <property type="match status" value="1"/>
</dbReference>
<keyword evidence="7" id="KW-1185">Reference proteome</keyword>
<name>A0A1I3LWB4_9BURK</name>
<sequence>MRRAAPAVDNRPCEVNLMRKLRLFAVAALLCVLSLSAATPSFAAGRKDFKVCWTIYAGWMPWGYAKTQGIVSKWAKKYGITVDVVQLNDYIESINQYTAGKFDGCAMTNMDALTIPATGGVDTTALIVSDYSNGNDGVLIKGNGKKLTDLKGQSINLVELSVSHYLLARGLETVGMSERDIKVVNTSDADISAAFATPSVHNAVTWNPMLAQLKAQPNVTEVFDSSRIPGEIMDMMAVNTKTLQDNPALGKALTGAWFEMMQLMHSDSADSRAALTSMAKASGTDLAGYKAQLSTTALFYTPQQALDFATSPNLPKIMTRVAQFSFDHGLLGQGAADAGAVGMAFDKGVVIGSKGNVKLRFDPAYVRMAAEGKL</sequence>
<keyword evidence="3 4" id="KW-0732">Signal</keyword>
<dbReference type="Gene3D" id="3.40.190.10">
    <property type="entry name" value="Periplasmic binding protein-like II"/>
    <property type="match status" value="2"/>
</dbReference>
<evidence type="ECO:0000256" key="1">
    <source>
        <dbReference type="ARBA" id="ARBA00004418"/>
    </source>
</evidence>
<evidence type="ECO:0000313" key="7">
    <source>
        <dbReference type="Proteomes" id="UP000199548"/>
    </source>
</evidence>
<dbReference type="GO" id="GO:0042597">
    <property type="term" value="C:periplasmic space"/>
    <property type="evidence" value="ECO:0007669"/>
    <property type="project" value="UniProtKB-SubCell"/>
</dbReference>
<comment type="similarity">
    <text evidence="2">Belongs to the bacterial solute-binding protein SsuA/TauA family.</text>
</comment>
<dbReference type="NCBIfam" id="TIGR03427">
    <property type="entry name" value="ABC_peri_uca"/>
    <property type="match status" value="1"/>
</dbReference>
<proteinExistence type="inferred from homology"/>
<feature type="signal peptide" evidence="4">
    <location>
        <begin position="1"/>
        <end position="43"/>
    </location>
</feature>
<dbReference type="InterPro" id="IPR015168">
    <property type="entry name" value="SsuA/THI5"/>
</dbReference>
<accession>A0A1I3LWB4</accession>
<feature type="domain" description="SsuA/THI5-like" evidence="5">
    <location>
        <begin position="76"/>
        <end position="257"/>
    </location>
</feature>
<evidence type="ECO:0000313" key="6">
    <source>
        <dbReference type="EMBL" id="SFI89061.1"/>
    </source>
</evidence>
<evidence type="ECO:0000256" key="3">
    <source>
        <dbReference type="ARBA" id="ARBA00022729"/>
    </source>
</evidence>
<dbReference type="Pfam" id="PF09084">
    <property type="entry name" value="NMT1"/>
    <property type="match status" value="1"/>
</dbReference>
<reference evidence="6 7" key="1">
    <citation type="submission" date="2016-10" db="EMBL/GenBank/DDBJ databases">
        <authorList>
            <person name="de Groot N.N."/>
        </authorList>
    </citation>
    <scope>NUCLEOTIDE SEQUENCE [LARGE SCALE GENOMIC DNA]</scope>
    <source>
        <strain evidence="6 7">LMG 23650</strain>
    </source>
</reference>
<dbReference type="InterPro" id="IPR017793">
    <property type="entry name" value="ABC_transptr_urea-assoc_sub-bd"/>
</dbReference>
<dbReference type="OrthoDB" id="9815602at2"/>
<organism evidence="6 7">
    <name type="scientific">Paraburkholderia megapolitana</name>
    <dbReference type="NCBI Taxonomy" id="420953"/>
    <lineage>
        <taxon>Bacteria</taxon>
        <taxon>Pseudomonadati</taxon>
        <taxon>Pseudomonadota</taxon>
        <taxon>Betaproteobacteria</taxon>
        <taxon>Burkholderiales</taxon>
        <taxon>Burkholderiaceae</taxon>
        <taxon>Paraburkholderia</taxon>
    </lineage>
</organism>
<evidence type="ECO:0000259" key="5">
    <source>
        <dbReference type="Pfam" id="PF09084"/>
    </source>
</evidence>
<dbReference type="EMBL" id="FOQU01000004">
    <property type="protein sequence ID" value="SFI89061.1"/>
    <property type="molecule type" value="Genomic_DNA"/>
</dbReference>